<proteinExistence type="predicted"/>
<comment type="caution">
    <text evidence="2">The sequence shown here is derived from an EMBL/GenBank/DDBJ whole genome shotgun (WGS) entry which is preliminary data.</text>
</comment>
<reference evidence="2 3" key="1">
    <citation type="submission" date="2023-05" db="EMBL/GenBank/DDBJ databases">
        <title>B98-5 Cell Line De Novo Hybrid Assembly: An Optical Mapping Approach.</title>
        <authorList>
            <person name="Kananen K."/>
            <person name="Auerbach J.A."/>
            <person name="Kautto E."/>
            <person name="Blachly J.S."/>
        </authorList>
    </citation>
    <scope>NUCLEOTIDE SEQUENCE [LARGE SCALE GENOMIC DNA]</scope>
    <source>
        <strain evidence="2">B95-8</strain>
        <tissue evidence="2">Cell line</tissue>
    </source>
</reference>
<organism evidence="2 3">
    <name type="scientific">Saguinus oedipus</name>
    <name type="common">Cotton-top tamarin</name>
    <name type="synonym">Oedipomidas oedipus</name>
    <dbReference type="NCBI Taxonomy" id="9490"/>
    <lineage>
        <taxon>Eukaryota</taxon>
        <taxon>Metazoa</taxon>
        <taxon>Chordata</taxon>
        <taxon>Craniata</taxon>
        <taxon>Vertebrata</taxon>
        <taxon>Euteleostomi</taxon>
        <taxon>Mammalia</taxon>
        <taxon>Eutheria</taxon>
        <taxon>Euarchontoglires</taxon>
        <taxon>Primates</taxon>
        <taxon>Haplorrhini</taxon>
        <taxon>Platyrrhini</taxon>
        <taxon>Cebidae</taxon>
        <taxon>Callitrichinae</taxon>
        <taxon>Saguinus</taxon>
    </lineage>
</organism>
<feature type="region of interest" description="Disordered" evidence="1">
    <location>
        <begin position="1"/>
        <end position="76"/>
    </location>
</feature>
<evidence type="ECO:0000313" key="3">
    <source>
        <dbReference type="Proteomes" id="UP001266305"/>
    </source>
</evidence>
<dbReference type="Proteomes" id="UP001266305">
    <property type="component" value="Unassembled WGS sequence"/>
</dbReference>
<gene>
    <name evidence="2" type="ORF">P7K49_015815</name>
</gene>
<dbReference type="EMBL" id="JASSZA010000007">
    <property type="protein sequence ID" value="KAK2106301.1"/>
    <property type="molecule type" value="Genomic_DNA"/>
</dbReference>
<protein>
    <submittedName>
        <fullName evidence="2">Uncharacterized protein</fullName>
    </submittedName>
</protein>
<evidence type="ECO:0000256" key="1">
    <source>
        <dbReference type="SAM" id="MobiDB-lite"/>
    </source>
</evidence>
<name>A0ABQ9VAB1_SAGOE</name>
<keyword evidence="3" id="KW-1185">Reference proteome</keyword>
<feature type="compositionally biased region" description="Basic and acidic residues" evidence="1">
    <location>
        <begin position="26"/>
        <end position="35"/>
    </location>
</feature>
<accession>A0ABQ9VAB1</accession>
<evidence type="ECO:0000313" key="2">
    <source>
        <dbReference type="EMBL" id="KAK2106301.1"/>
    </source>
</evidence>
<sequence length="76" mass="8257">MGDVSEGSRPGSEDEEASLCPRGGSLKRDKLEAKEFGVQAAPQRRTSRLAPPAVRSQPWADGEGLWNPEWEARPPA</sequence>